<accession>A0A5N4CRM5</accession>
<protein>
    <submittedName>
        <fullName evidence="1">Cyclin-I2</fullName>
    </submittedName>
</protein>
<organism evidence="1 2">
    <name type="scientific">Camelus dromedarius</name>
    <name type="common">Dromedary</name>
    <name type="synonym">Arabian camel</name>
    <dbReference type="NCBI Taxonomy" id="9838"/>
    <lineage>
        <taxon>Eukaryota</taxon>
        <taxon>Metazoa</taxon>
        <taxon>Chordata</taxon>
        <taxon>Craniata</taxon>
        <taxon>Vertebrata</taxon>
        <taxon>Euteleostomi</taxon>
        <taxon>Mammalia</taxon>
        <taxon>Eutheria</taxon>
        <taxon>Laurasiatheria</taxon>
        <taxon>Artiodactyla</taxon>
        <taxon>Tylopoda</taxon>
        <taxon>Camelidae</taxon>
        <taxon>Camelus</taxon>
    </lineage>
</organism>
<proteinExistence type="predicted"/>
<dbReference type="Proteomes" id="UP000299084">
    <property type="component" value="Unassembled WGS sequence"/>
</dbReference>
<dbReference type="AlphaFoldDB" id="A0A5N4CRM5"/>
<reference evidence="1 2" key="1">
    <citation type="journal article" date="2019" name="Mol. Ecol. Resour.">
        <title>Improving Illumina assemblies with Hi-C and long reads: an example with the North African dromedary.</title>
        <authorList>
            <person name="Elbers J.P."/>
            <person name="Rogers M.F."/>
            <person name="Perelman P.L."/>
            <person name="Proskuryakova A.A."/>
            <person name="Serdyukova N.A."/>
            <person name="Johnson W.E."/>
            <person name="Horin P."/>
            <person name="Corander J."/>
            <person name="Murphy D."/>
            <person name="Burger P.A."/>
        </authorList>
    </citation>
    <scope>NUCLEOTIDE SEQUENCE [LARGE SCALE GENOMIC DNA]</scope>
    <source>
        <strain evidence="1">Drom800</strain>
        <tissue evidence="1">Blood</tissue>
    </source>
</reference>
<name>A0A5N4CRM5_CAMDR</name>
<gene>
    <name evidence="1" type="primary">Cyclin-I2</name>
    <name evidence="1" type="ORF">Cadr_000021786</name>
</gene>
<comment type="caution">
    <text evidence="1">The sequence shown here is derived from an EMBL/GenBank/DDBJ whole genome shotgun (WGS) entry which is preliminary data.</text>
</comment>
<evidence type="ECO:0000313" key="1">
    <source>
        <dbReference type="EMBL" id="KAB1261485.1"/>
    </source>
</evidence>
<dbReference type="EMBL" id="JWIN03000020">
    <property type="protein sequence ID" value="KAB1261485.1"/>
    <property type="molecule type" value="Genomic_DNA"/>
</dbReference>
<evidence type="ECO:0000313" key="2">
    <source>
        <dbReference type="Proteomes" id="UP000299084"/>
    </source>
</evidence>
<keyword evidence="2" id="KW-1185">Reference proteome</keyword>
<sequence>MNNAYACKILIEDTVNIVEAEMTKILVSQGLREADAGGQGVINGDGDGCEEEVGVMVLVVTLVSRTRELGCDDRLRELPSKGDFEDGENLNKRQDGVGYWDKLHWDLYNGTLLDWLTIFHDLVVLGWPHVKELLPPRTPLHVASLTRQLQDCTVGHQLLQFKGATLALVIITLELERLTPHCCSPMSDLLKKAQAVDGFTRNL</sequence>